<keyword evidence="3" id="KW-1185">Reference proteome</keyword>
<evidence type="ECO:0000256" key="1">
    <source>
        <dbReference type="SAM" id="MobiDB-lite"/>
    </source>
</evidence>
<dbReference type="AlphaFoldDB" id="A0A445LNE6"/>
<dbReference type="SUPFAM" id="SSF56672">
    <property type="entry name" value="DNA/RNA polymerases"/>
    <property type="match status" value="1"/>
</dbReference>
<organism evidence="2 3">
    <name type="scientific">Glycine soja</name>
    <name type="common">Wild soybean</name>
    <dbReference type="NCBI Taxonomy" id="3848"/>
    <lineage>
        <taxon>Eukaryota</taxon>
        <taxon>Viridiplantae</taxon>
        <taxon>Streptophyta</taxon>
        <taxon>Embryophyta</taxon>
        <taxon>Tracheophyta</taxon>
        <taxon>Spermatophyta</taxon>
        <taxon>Magnoliopsida</taxon>
        <taxon>eudicotyledons</taxon>
        <taxon>Gunneridae</taxon>
        <taxon>Pentapetalae</taxon>
        <taxon>rosids</taxon>
        <taxon>fabids</taxon>
        <taxon>Fabales</taxon>
        <taxon>Fabaceae</taxon>
        <taxon>Papilionoideae</taxon>
        <taxon>50 kb inversion clade</taxon>
        <taxon>NPAAA clade</taxon>
        <taxon>indigoferoid/millettioid clade</taxon>
        <taxon>Phaseoleae</taxon>
        <taxon>Glycine</taxon>
        <taxon>Glycine subgen. Soja</taxon>
    </lineage>
</organism>
<dbReference type="Gene3D" id="3.10.10.10">
    <property type="entry name" value="HIV Type 1 Reverse Transcriptase, subunit A, domain 1"/>
    <property type="match status" value="1"/>
</dbReference>
<dbReference type="PANTHER" id="PTHR24559">
    <property type="entry name" value="TRANSPOSON TY3-I GAG-POL POLYPROTEIN"/>
    <property type="match status" value="1"/>
</dbReference>
<feature type="region of interest" description="Disordered" evidence="1">
    <location>
        <begin position="226"/>
        <end position="261"/>
    </location>
</feature>
<accession>A0A445LNE6</accession>
<sequence>MNFMVFKVLIDQGNSVYILHWKTFPKLEVSPNTIHLHAGPLLDFASERVETRDYVDLMTTFGQGKLFRSFTIRYLLVDANTSYFALIDRKTLNELGAIVFTPHLPMKFPTLTSEIVTVKVDQKQVRQCYVVSLKVAPYPSIRELVMLDSRRRGLKPIEELVQLQLGPKSGKCTRLNWDLTNHEHRCIPDVLHRNADLFTWSLSDMSGIHPDIIYHKLAICPRPNLYHRRKGKPERSGVKSSKKKSKSSSMQTSSERACPKDAYPLHNTDRLVDGASRYNHIRMHPPDEEKMKFITENANFCYRVIPFNLKNEEVFKEIRKYNKCVNHEKCTFEVGGGKFLGFISHIGGLKPTPTNALPYWRHSAQSTYKKFKISTLASLSKFLPKLVEKVKPFYKLLKKTEPFSWDETYEQAFVKWSTSAPIHPK</sequence>
<dbReference type="PANTHER" id="PTHR24559:SF430">
    <property type="entry name" value="RNA-DIRECTED DNA POLYMERASE"/>
    <property type="match status" value="1"/>
</dbReference>
<dbReference type="InterPro" id="IPR053134">
    <property type="entry name" value="RNA-dir_DNA_polymerase"/>
</dbReference>
<dbReference type="InterPro" id="IPR043502">
    <property type="entry name" value="DNA/RNA_pol_sf"/>
</dbReference>
<comment type="caution">
    <text evidence="2">The sequence shown here is derived from an EMBL/GenBank/DDBJ whole genome shotgun (WGS) entry which is preliminary data.</text>
</comment>
<gene>
    <name evidence="2" type="ORF">D0Y65_003756</name>
</gene>
<protein>
    <submittedName>
        <fullName evidence="2">Uncharacterized protein</fullName>
    </submittedName>
</protein>
<name>A0A445LNE6_GLYSO</name>
<evidence type="ECO:0000313" key="3">
    <source>
        <dbReference type="Proteomes" id="UP000289340"/>
    </source>
</evidence>
<evidence type="ECO:0000313" key="2">
    <source>
        <dbReference type="EMBL" id="RZC24714.1"/>
    </source>
</evidence>
<dbReference type="EMBL" id="QZWG01000002">
    <property type="protein sequence ID" value="RZC24714.1"/>
    <property type="molecule type" value="Genomic_DNA"/>
</dbReference>
<dbReference type="Proteomes" id="UP000289340">
    <property type="component" value="Chromosome 2"/>
</dbReference>
<reference evidence="2 3" key="1">
    <citation type="submission" date="2018-09" db="EMBL/GenBank/DDBJ databases">
        <title>A high-quality reference genome of wild soybean provides a powerful tool to mine soybean genomes.</title>
        <authorList>
            <person name="Xie M."/>
            <person name="Chung C.Y.L."/>
            <person name="Li M.-W."/>
            <person name="Wong F.-L."/>
            <person name="Chan T.-F."/>
            <person name="Lam H.-M."/>
        </authorList>
    </citation>
    <scope>NUCLEOTIDE SEQUENCE [LARGE SCALE GENOMIC DNA]</scope>
    <source>
        <strain evidence="3">cv. W05</strain>
        <tissue evidence="2">Hypocotyl of etiolated seedlings</tissue>
    </source>
</reference>
<proteinExistence type="predicted"/>